<name>A0A0S2SQ02_9GAMM</name>
<organism evidence="2 3">
    <name type="scientific">Aeromonas schubertii</name>
    <dbReference type="NCBI Taxonomy" id="652"/>
    <lineage>
        <taxon>Bacteria</taxon>
        <taxon>Pseudomonadati</taxon>
        <taxon>Pseudomonadota</taxon>
        <taxon>Gammaproteobacteria</taxon>
        <taxon>Aeromonadales</taxon>
        <taxon>Aeromonadaceae</taxon>
        <taxon>Aeromonas</taxon>
    </lineage>
</organism>
<proteinExistence type="predicted"/>
<feature type="domain" description="ParE-like toxin" evidence="1">
    <location>
        <begin position="28"/>
        <end position="67"/>
    </location>
</feature>
<gene>
    <name evidence="2" type="ORF">WL1483_4314</name>
</gene>
<reference evidence="2 3" key="2">
    <citation type="journal article" date="2016" name="Genome Announc.">
        <title>Complete Genome Sequence of the Highly Virulent Aeromonas schubertii Strain WL1483, Isolated from Diseased Snakehead Fish (Channa argus) in China.</title>
        <authorList>
            <person name="Liu L."/>
            <person name="Li N."/>
            <person name="Zhang D."/>
            <person name="Fu X."/>
            <person name="Shi C."/>
            <person name="Lin Q."/>
            <person name="Hao G."/>
        </authorList>
    </citation>
    <scope>NUCLEOTIDE SEQUENCE [LARGE SCALE GENOMIC DNA]</scope>
    <source>
        <strain evidence="2 3">WL1483</strain>
    </source>
</reference>
<dbReference type="Proteomes" id="UP000058114">
    <property type="component" value="Chromosome"/>
</dbReference>
<reference evidence="3" key="1">
    <citation type="submission" date="2015-10" db="EMBL/GenBank/DDBJ databases">
        <title>Complete Genome Sequence of Aeromonas schubertii strain WL1483.</title>
        <authorList>
            <person name="Liu L."/>
        </authorList>
    </citation>
    <scope>NUCLEOTIDE SEQUENCE [LARGE SCALE GENOMIC DNA]</scope>
    <source>
        <strain evidence="3">WL1483</strain>
    </source>
</reference>
<evidence type="ECO:0000313" key="3">
    <source>
        <dbReference type="Proteomes" id="UP000058114"/>
    </source>
</evidence>
<dbReference type="PATRIC" id="fig|652.5.peg.3766"/>
<evidence type="ECO:0000313" key="2">
    <source>
        <dbReference type="EMBL" id="ALP43733.1"/>
    </source>
</evidence>
<accession>A0A0S2SQ02</accession>
<dbReference type="KEGG" id="asr:WL1483_4314"/>
<dbReference type="Pfam" id="PF24732">
    <property type="entry name" value="ParE_like"/>
    <property type="match status" value="1"/>
</dbReference>
<dbReference type="AlphaFoldDB" id="A0A0S2SQ02"/>
<protein>
    <recommendedName>
        <fullName evidence="1">ParE-like toxin domain-containing protein</fullName>
    </recommendedName>
</protein>
<evidence type="ECO:0000259" key="1">
    <source>
        <dbReference type="Pfam" id="PF24732"/>
    </source>
</evidence>
<sequence length="73" mass="8311">MHMEGFKSIGRIPAQIQAKAAVVLACQRPRRLQSGCGDVIAVGYRYRLFRPCGASGYQLMTHERYNKLTVRKR</sequence>
<dbReference type="EMBL" id="CP013067">
    <property type="protein sequence ID" value="ALP43733.1"/>
    <property type="molecule type" value="Genomic_DNA"/>
</dbReference>
<dbReference type="InterPro" id="IPR056925">
    <property type="entry name" value="ParE-like"/>
</dbReference>